<evidence type="ECO:0000313" key="2">
    <source>
        <dbReference type="EMBL" id="BAD03645.1"/>
    </source>
</evidence>
<organism evidence="2 3">
    <name type="scientific">Oryza sativa subsp. japonica</name>
    <name type="common">Rice</name>
    <dbReference type="NCBI Taxonomy" id="39947"/>
    <lineage>
        <taxon>Eukaryota</taxon>
        <taxon>Viridiplantae</taxon>
        <taxon>Streptophyta</taxon>
        <taxon>Embryophyta</taxon>
        <taxon>Tracheophyta</taxon>
        <taxon>Spermatophyta</taxon>
        <taxon>Magnoliopsida</taxon>
        <taxon>Liliopsida</taxon>
        <taxon>Poales</taxon>
        <taxon>Poaceae</taxon>
        <taxon>BOP clade</taxon>
        <taxon>Oryzoideae</taxon>
        <taxon>Oryzeae</taxon>
        <taxon>Oryzinae</taxon>
        <taxon>Oryza</taxon>
        <taxon>Oryza sativa</taxon>
    </lineage>
</organism>
<proteinExistence type="predicted"/>
<sequence>MKGKNLENLTMKIRQMMENHHPPKLSHLMEKLILMIHQWMNLRHQMRPDILAKMAVEPT</sequence>
<dbReference type="EMBL" id="AP004574">
    <property type="protein sequence ID" value="BAD03204.1"/>
    <property type="molecule type" value="Genomic_DNA"/>
</dbReference>
<evidence type="ECO:0000313" key="1">
    <source>
        <dbReference type="EMBL" id="BAD03204.1"/>
    </source>
</evidence>
<reference evidence="3" key="4">
    <citation type="journal article" date="2008" name="Nucleic Acids Res.">
        <title>The rice annotation project database (RAP-DB): 2008 update.</title>
        <authorList>
            <consortium name="The rice annotation project (RAP)"/>
        </authorList>
    </citation>
    <scope>GENOME REANNOTATION</scope>
    <source>
        <strain evidence="3">cv. Nipponbare</strain>
    </source>
</reference>
<protein>
    <submittedName>
        <fullName evidence="2">Uncharacterized protein</fullName>
    </submittedName>
</protein>
<accession>Q6Z0G1</accession>
<reference evidence="2" key="2">
    <citation type="submission" date="2002-07" db="EMBL/GenBank/DDBJ databases">
        <title>Oryza sativa nipponbare(GA3) genomic DNA, chromosome 8, BAC clone:OSJNBa0062G05.</title>
        <authorList>
            <person name="Sasaki T."/>
            <person name="Matsumoto T."/>
            <person name="Katayose Y."/>
        </authorList>
    </citation>
    <scope>NUCLEOTIDE SEQUENCE</scope>
</reference>
<name>Q6Z0G1_ORYSJ</name>
<dbReference type="Proteomes" id="UP000000763">
    <property type="component" value="Chromosome 8"/>
</dbReference>
<reference evidence="1" key="1">
    <citation type="submission" date="2001-12" db="EMBL/GenBank/DDBJ databases">
        <title>Oryza sativa nipponbare(GA3) genomic DNA, chromosome 8, PAC clone:P0702G08.</title>
        <authorList>
            <person name="Sasaki T."/>
            <person name="Matsumoto T."/>
            <person name="Yamamoto K."/>
        </authorList>
    </citation>
    <scope>NUCLEOTIDE SEQUENCE</scope>
</reference>
<dbReference type="AlphaFoldDB" id="Q6Z0G1"/>
<dbReference type="EMBL" id="AP005491">
    <property type="protein sequence ID" value="BAD03645.1"/>
    <property type="molecule type" value="Genomic_DNA"/>
</dbReference>
<reference evidence="3" key="3">
    <citation type="journal article" date="2005" name="Nature">
        <title>The map-based sequence of the rice genome.</title>
        <authorList>
            <consortium name="International rice genome sequencing project (IRGSP)"/>
            <person name="Matsumoto T."/>
            <person name="Wu J."/>
            <person name="Kanamori H."/>
            <person name="Katayose Y."/>
            <person name="Fujisawa M."/>
            <person name="Namiki N."/>
            <person name="Mizuno H."/>
            <person name="Yamamoto K."/>
            <person name="Antonio B.A."/>
            <person name="Baba T."/>
            <person name="Sakata K."/>
            <person name="Nagamura Y."/>
            <person name="Aoki H."/>
            <person name="Arikawa K."/>
            <person name="Arita K."/>
            <person name="Bito T."/>
            <person name="Chiden Y."/>
            <person name="Fujitsuka N."/>
            <person name="Fukunaka R."/>
            <person name="Hamada M."/>
            <person name="Harada C."/>
            <person name="Hayashi A."/>
            <person name="Hijishita S."/>
            <person name="Honda M."/>
            <person name="Hosokawa S."/>
            <person name="Ichikawa Y."/>
            <person name="Idonuma A."/>
            <person name="Iijima M."/>
            <person name="Ikeda M."/>
            <person name="Ikeno M."/>
            <person name="Ito K."/>
            <person name="Ito S."/>
            <person name="Ito T."/>
            <person name="Ito Y."/>
            <person name="Ito Y."/>
            <person name="Iwabuchi A."/>
            <person name="Kamiya K."/>
            <person name="Karasawa W."/>
            <person name="Kurita K."/>
            <person name="Katagiri S."/>
            <person name="Kikuta A."/>
            <person name="Kobayashi H."/>
            <person name="Kobayashi N."/>
            <person name="Machita K."/>
            <person name="Maehara T."/>
            <person name="Masukawa M."/>
            <person name="Mizubayashi T."/>
            <person name="Mukai Y."/>
            <person name="Nagasaki H."/>
            <person name="Nagata Y."/>
            <person name="Naito S."/>
            <person name="Nakashima M."/>
            <person name="Nakama Y."/>
            <person name="Nakamichi Y."/>
            <person name="Nakamura M."/>
            <person name="Meguro A."/>
            <person name="Negishi M."/>
            <person name="Ohta I."/>
            <person name="Ohta T."/>
            <person name="Okamoto M."/>
            <person name="Ono N."/>
            <person name="Saji S."/>
            <person name="Sakaguchi M."/>
            <person name="Sakai K."/>
            <person name="Shibata M."/>
            <person name="Shimokawa T."/>
            <person name="Song J."/>
            <person name="Takazaki Y."/>
            <person name="Terasawa K."/>
            <person name="Tsugane M."/>
            <person name="Tsuji K."/>
            <person name="Ueda S."/>
            <person name="Waki K."/>
            <person name="Yamagata H."/>
            <person name="Yamamoto M."/>
            <person name="Yamamoto S."/>
            <person name="Yamane H."/>
            <person name="Yoshiki S."/>
            <person name="Yoshihara R."/>
            <person name="Yukawa K."/>
            <person name="Zhong H."/>
            <person name="Yano M."/>
            <person name="Yuan Q."/>
            <person name="Ouyang S."/>
            <person name="Liu J."/>
            <person name="Jones K.M."/>
            <person name="Gansberger K."/>
            <person name="Moffat K."/>
            <person name="Hill J."/>
            <person name="Bera J."/>
            <person name="Fadrosh D."/>
            <person name="Jin S."/>
            <person name="Johri S."/>
            <person name="Kim M."/>
            <person name="Overton L."/>
            <person name="Reardon M."/>
            <person name="Tsitrin T."/>
            <person name="Vuong H."/>
            <person name="Weaver B."/>
            <person name="Ciecko A."/>
            <person name="Tallon L."/>
            <person name="Jackson J."/>
            <person name="Pai G."/>
            <person name="Aken S.V."/>
            <person name="Utterback T."/>
            <person name="Reidmuller S."/>
            <person name="Feldblyum T."/>
            <person name="Hsiao J."/>
            <person name="Zismann V."/>
            <person name="Iobst S."/>
            <person name="de Vazeille A.R."/>
            <person name="Buell C.R."/>
            <person name="Ying K."/>
            <person name="Li Y."/>
            <person name="Lu T."/>
            <person name="Huang Y."/>
            <person name="Zhao Q."/>
            <person name="Feng Q."/>
            <person name="Zhang L."/>
            <person name="Zhu J."/>
            <person name="Weng Q."/>
            <person name="Mu J."/>
            <person name="Lu Y."/>
            <person name="Fan D."/>
            <person name="Liu Y."/>
            <person name="Guan J."/>
            <person name="Zhang Y."/>
            <person name="Yu S."/>
            <person name="Liu X."/>
            <person name="Zhang Y."/>
            <person name="Hong G."/>
            <person name="Han B."/>
            <person name="Choisne N."/>
            <person name="Demange N."/>
            <person name="Orjeda G."/>
            <person name="Samain S."/>
            <person name="Cattolico L."/>
            <person name="Pelletier E."/>
            <person name="Couloux A."/>
            <person name="Segurens B."/>
            <person name="Wincker P."/>
            <person name="D'Hont A."/>
            <person name="Scarpelli C."/>
            <person name="Weissenbach J."/>
            <person name="Salanoubat M."/>
            <person name="Quetier F."/>
            <person name="Yu Y."/>
            <person name="Kim H.R."/>
            <person name="Rambo T."/>
            <person name="Currie J."/>
            <person name="Collura K."/>
            <person name="Luo M."/>
            <person name="Yang T."/>
            <person name="Ammiraju J.S.S."/>
            <person name="Engler F."/>
            <person name="Soderlund C."/>
            <person name="Wing R.A."/>
            <person name="Palmer L.E."/>
            <person name="de la Bastide M."/>
            <person name="Spiegel L."/>
            <person name="Nascimento L."/>
            <person name="Zutavern T."/>
            <person name="O'Shaughnessy A."/>
            <person name="Dike S."/>
            <person name="Dedhia N."/>
            <person name="Preston R."/>
            <person name="Balija V."/>
            <person name="McCombie W.R."/>
            <person name="Chow T."/>
            <person name="Chen H."/>
            <person name="Chung M."/>
            <person name="Chen C."/>
            <person name="Shaw J."/>
            <person name="Wu H."/>
            <person name="Hsiao K."/>
            <person name="Chao Y."/>
            <person name="Chu M."/>
            <person name="Cheng C."/>
            <person name="Hour A."/>
            <person name="Lee P."/>
            <person name="Lin S."/>
            <person name="Lin Y."/>
            <person name="Liou J."/>
            <person name="Liu S."/>
            <person name="Hsing Y."/>
            <person name="Raghuvanshi S."/>
            <person name="Mohanty A."/>
            <person name="Bharti A.K."/>
            <person name="Gaur A."/>
            <person name="Gupta V."/>
            <person name="Kumar D."/>
            <person name="Ravi V."/>
            <person name="Vij S."/>
            <person name="Kapur A."/>
            <person name="Khurana P."/>
            <person name="Khurana P."/>
            <person name="Khurana J.P."/>
            <person name="Tyagi A.K."/>
            <person name="Gaikwad K."/>
            <person name="Singh A."/>
            <person name="Dalal V."/>
            <person name="Srivastava S."/>
            <person name="Dixit A."/>
            <person name="Pal A.K."/>
            <person name="Ghazi I.A."/>
            <person name="Yadav M."/>
            <person name="Pandit A."/>
            <person name="Bhargava A."/>
            <person name="Sureshbabu K."/>
            <person name="Batra K."/>
            <person name="Sharma T.R."/>
            <person name="Mohapatra T."/>
            <person name="Singh N.K."/>
            <person name="Messing J."/>
            <person name="Nelson A.B."/>
            <person name="Fuks G."/>
            <person name="Kavchok S."/>
            <person name="Keizer G."/>
            <person name="Linton E."/>
            <person name="Llaca V."/>
            <person name="Song R."/>
            <person name="Tanyolac B."/>
            <person name="Young S."/>
            <person name="Ho-Il K."/>
            <person name="Hahn J.H."/>
            <person name="Sangsakoo G."/>
            <person name="Vanavichit A."/>
            <person name="de Mattos Luiz.A.T."/>
            <person name="Zimmer P.D."/>
            <person name="Malone G."/>
            <person name="Dellagostin O."/>
            <person name="de Oliveira A.C."/>
            <person name="Bevan M."/>
            <person name="Bancroft I."/>
            <person name="Minx P."/>
            <person name="Cordum H."/>
            <person name="Wilson R."/>
            <person name="Cheng Z."/>
            <person name="Jin W."/>
            <person name="Jiang J."/>
            <person name="Leong S.A."/>
            <person name="Iwama H."/>
            <person name="Gojobori T."/>
            <person name="Itoh T."/>
            <person name="Niimura Y."/>
            <person name="Fujii Y."/>
            <person name="Habara T."/>
            <person name="Sakai H."/>
            <person name="Sato Y."/>
            <person name="Wilson G."/>
            <person name="Kumar K."/>
            <person name="McCouch S."/>
            <person name="Juretic N."/>
            <person name="Hoen D."/>
            <person name="Wright S."/>
            <person name="Bruskiewich R."/>
            <person name="Bureau T."/>
            <person name="Miyao A."/>
            <person name="Hirochika H."/>
            <person name="Nishikawa T."/>
            <person name="Kadowaki K."/>
            <person name="Sugiura M."/>
            <person name="Burr B."/>
            <person name="Sasaki T."/>
        </authorList>
    </citation>
    <scope>NUCLEOTIDE SEQUENCE [LARGE SCALE GENOMIC DNA]</scope>
    <source>
        <strain evidence="3">cv. Nipponbare</strain>
    </source>
</reference>
<gene>
    <name evidence="2" type="ORF">OSJNBa0062G05.2</name>
    <name evidence="1" type="ORF">P0702G08.15</name>
</gene>
<evidence type="ECO:0000313" key="3">
    <source>
        <dbReference type="Proteomes" id="UP000000763"/>
    </source>
</evidence>